<dbReference type="InterPro" id="IPR011050">
    <property type="entry name" value="Pectin_lyase_fold/virulence"/>
</dbReference>
<dbReference type="SUPFAM" id="SSF51126">
    <property type="entry name" value="Pectin lyase-like"/>
    <property type="match status" value="1"/>
</dbReference>
<reference evidence="2 3" key="1">
    <citation type="submission" date="2021-12" db="EMBL/GenBank/DDBJ databases">
        <title>Genome sequencing of bacteria with rrn-lacking chromosome and rrn-plasmid.</title>
        <authorList>
            <person name="Anda M."/>
            <person name="Iwasaki W."/>
        </authorList>
    </citation>
    <scope>NUCLEOTIDE SEQUENCE [LARGE SCALE GENOMIC DNA]</scope>
    <source>
        <strain evidence="2 3">DSM 100852</strain>
    </source>
</reference>
<proteinExistence type="predicted"/>
<name>A0AAU9CV30_9BACT</name>
<feature type="chain" id="PRO_5044020862" description="Por secretion system C-terminal sorting domain-containing protein" evidence="1">
    <location>
        <begin position="25"/>
        <end position="1369"/>
    </location>
</feature>
<keyword evidence="3" id="KW-1185">Reference proteome</keyword>
<protein>
    <recommendedName>
        <fullName evidence="4">Por secretion system C-terminal sorting domain-containing protein</fullName>
    </recommendedName>
</protein>
<feature type="signal peptide" evidence="1">
    <location>
        <begin position="1"/>
        <end position="24"/>
    </location>
</feature>
<gene>
    <name evidence="2" type="ORF">FUAX_17390</name>
</gene>
<organism evidence="2 3">
    <name type="scientific">Fulvitalea axinellae</name>
    <dbReference type="NCBI Taxonomy" id="1182444"/>
    <lineage>
        <taxon>Bacteria</taxon>
        <taxon>Pseudomonadati</taxon>
        <taxon>Bacteroidota</taxon>
        <taxon>Cytophagia</taxon>
        <taxon>Cytophagales</taxon>
        <taxon>Persicobacteraceae</taxon>
        <taxon>Fulvitalea</taxon>
    </lineage>
</organism>
<sequence length="1369" mass="151973">MSNSVYRFLLFTLAFLLYSTYTWAQTVVSGVISEDTEWTLEGSPYIISGKVGVMSGVRLKINPGVSVVAEYERKPNMDGCILLVKGVIVAQGQVGEEVDFDALEIHFREANLDESKMSHISVPNGGGIQLGDLLRSDGNQSGENNGTLLINHSSFGKSSFVRTSGYKTTAKLILDHCKLNDSDVIGMSPTGEHIFLENCVVNNTRVGSYSSNMKLLLKNTQFDNTIFDLGNLKFDDCVVKTSLIRSSDTNALSIYNSKFVKTKFNIGRTKLIIKGSSVMAEGTTLRVETAQLEDNTFRFKSDKPLFELWTRTNTTKSVITRNTFYTKTGVFSVRGIVPASVITQNNFFNKSGYVLYNHSSYNLTAIENYWGSSEEEIKLNIFDFYDDIDRGEVDYSNFKITPLTNVALHSSVSKPLNVIKGLTIDGTKVSWSWEGKMSDLAGFRIYKGDDKVKIKEVSSNGRNCILPDVGLGEKIYITAINHDADGVDDLFDDDESVFSEEAKLFVNPVVQKPQTACDDKLILVTYKETTKVEVAQDIKIQLSDASGDFSHPTALRYSEIEGRRFTYNIPQGLSPEGSYRFRLYSELYEMFSEATDLLIPVKPTANFLVKKSGNVYEQIVVKFQGEARREAVFNWDLNGGEVVSQKAGGEYVVQWQQEGEKKITLTIDDNGCLSDPVSHTILVVEKPVPEKEDLPTITQNCLVESLEAPKAISSTFGEIKGTTTTSFPIRKANEDLVVVWTYDDEHGALVAQEQIVRVVDTSMPVLEVDELPVIVSECELVELQAPKAIDNCKGEIEATTNTVFPISKIGDTEITWTFDDGNGNIVHQKQIVRIEDNKAPVPVVQTLPTFFADCSAISPEAPKAIDECQGEILGVPDVTFPITTPGEVLITWYYTDSNNYQSKQTQLLVLKQDLTGPIPNIENLPTVESQCEVTKLDYPKAMDNCSGEIQGTTTVEFPITKQGDTEVIWQFEDENGNVSEQTQIVRITDTESPEPLLPTLPLMESQCEITKLDSPKATDNCSGEVLGTTTVEFPITKQGDTKVIWRFEDENGNVSEQTQIVRITDTESPEPLLATLPLIESQCEVTKLDYPKAMDNCSGEVQGTTTVEFPITKQGDTEVIWRFEDENGNVSEQTQIVRITDTENPAPSEIELPTIERWCAIESLPAPTADDNCAGVIIAKTETEFPVSEIGETKVVWSFDDGNGHVVTQEQIVRIHQIDKQIDLQGEQLVARELDAEYQWMNLTKGLSVKNETNRLFTFTEEGEYAVTIIKEGCEVQSDSKTVRILGLENEMKDEVAFAPNPSDGVVDIKSSTVILNVRLLDLNGNVVLERSGSGKSLKLNAKTRCSAGIYVLEVRTQEGTVRERIAFR</sequence>
<accession>A0AAU9CV30</accession>
<keyword evidence="1" id="KW-0732">Signal</keyword>
<evidence type="ECO:0000313" key="2">
    <source>
        <dbReference type="EMBL" id="BDD09307.1"/>
    </source>
</evidence>
<evidence type="ECO:0000313" key="3">
    <source>
        <dbReference type="Proteomes" id="UP001348817"/>
    </source>
</evidence>
<dbReference type="PANTHER" id="PTHR24273:SF32">
    <property type="entry name" value="HYALIN"/>
    <property type="match status" value="1"/>
</dbReference>
<dbReference type="RefSeq" id="WP_338394518.1">
    <property type="nucleotide sequence ID" value="NZ_AP025314.1"/>
</dbReference>
<dbReference type="EMBL" id="AP025314">
    <property type="protein sequence ID" value="BDD09307.1"/>
    <property type="molecule type" value="Genomic_DNA"/>
</dbReference>
<evidence type="ECO:0000256" key="1">
    <source>
        <dbReference type="SAM" id="SignalP"/>
    </source>
</evidence>
<dbReference type="NCBIfam" id="TIGR04183">
    <property type="entry name" value="Por_Secre_tail"/>
    <property type="match status" value="1"/>
</dbReference>
<dbReference type="Proteomes" id="UP001348817">
    <property type="component" value="Chromosome"/>
</dbReference>
<dbReference type="PANTHER" id="PTHR24273">
    <property type="entry name" value="FI04643P-RELATED"/>
    <property type="match status" value="1"/>
</dbReference>
<dbReference type="InterPro" id="IPR026444">
    <property type="entry name" value="Secre_tail"/>
</dbReference>
<dbReference type="KEGG" id="fax:FUAX_17390"/>
<evidence type="ECO:0008006" key="4">
    <source>
        <dbReference type="Google" id="ProtNLM"/>
    </source>
</evidence>